<dbReference type="Pfam" id="PF06105">
    <property type="entry name" value="Aph-1"/>
    <property type="match status" value="1"/>
</dbReference>
<keyword evidence="3 8" id="KW-0812">Transmembrane</keyword>
<dbReference type="OMA" id="DTNNYLH"/>
<dbReference type="GO" id="GO:0006909">
    <property type="term" value="P:phagocytosis"/>
    <property type="evidence" value="ECO:0007669"/>
    <property type="project" value="EnsemblProtists"/>
</dbReference>
<keyword evidence="10" id="KW-1185">Reference proteome</keyword>
<name>F0ZW59_DICPU</name>
<feature type="transmembrane region" description="Helical" evidence="8">
    <location>
        <begin position="32"/>
        <end position="56"/>
    </location>
</feature>
<dbReference type="VEuPathDB" id="AmoebaDB:DICPUDRAFT_39331"/>
<dbReference type="GO" id="GO:0005783">
    <property type="term" value="C:endoplasmic reticulum"/>
    <property type="evidence" value="ECO:0000318"/>
    <property type="project" value="GO_Central"/>
</dbReference>
<dbReference type="GO" id="GO:0030674">
    <property type="term" value="F:protein-macromolecule adaptor activity"/>
    <property type="evidence" value="ECO:0000318"/>
    <property type="project" value="GO_Central"/>
</dbReference>
<evidence type="ECO:0000256" key="5">
    <source>
        <dbReference type="ARBA" id="ARBA00022989"/>
    </source>
</evidence>
<protein>
    <recommendedName>
        <fullName evidence="11">Gamma-secretase subunit Aph-1</fullName>
    </recommendedName>
</protein>
<dbReference type="eggNOG" id="KOG3972">
    <property type="taxonomic scope" value="Eukaryota"/>
</dbReference>
<evidence type="ECO:0000256" key="7">
    <source>
        <dbReference type="SAM" id="MobiDB-lite"/>
    </source>
</evidence>
<dbReference type="GO" id="GO:0007219">
    <property type="term" value="P:Notch signaling pathway"/>
    <property type="evidence" value="ECO:0007669"/>
    <property type="project" value="UniProtKB-KW"/>
</dbReference>
<dbReference type="GO" id="GO:0044671">
    <property type="term" value="P:sorocarp spore cell differentiation"/>
    <property type="evidence" value="ECO:0007669"/>
    <property type="project" value="EnsemblProtists"/>
</dbReference>
<feature type="transmembrane region" description="Helical" evidence="8">
    <location>
        <begin position="284"/>
        <end position="306"/>
    </location>
</feature>
<evidence type="ECO:0000256" key="2">
    <source>
        <dbReference type="ARBA" id="ARBA00005577"/>
    </source>
</evidence>
<dbReference type="STRING" id="5786.F0ZW59"/>
<feature type="transmembrane region" description="Helical" evidence="8">
    <location>
        <begin position="6"/>
        <end position="25"/>
    </location>
</feature>
<dbReference type="KEGG" id="dpp:DICPUDRAFT_39331"/>
<accession>F0ZW59</accession>
<reference evidence="10" key="1">
    <citation type="journal article" date="2011" name="Genome Biol.">
        <title>Comparative genomics of the social amoebae Dictyostelium discoideum and Dictyostelium purpureum.</title>
        <authorList>
            <consortium name="US DOE Joint Genome Institute (JGI-PGF)"/>
            <person name="Sucgang R."/>
            <person name="Kuo A."/>
            <person name="Tian X."/>
            <person name="Salerno W."/>
            <person name="Parikh A."/>
            <person name="Feasley C.L."/>
            <person name="Dalin E."/>
            <person name="Tu H."/>
            <person name="Huang E."/>
            <person name="Barry K."/>
            <person name="Lindquist E."/>
            <person name="Shapiro H."/>
            <person name="Bruce D."/>
            <person name="Schmutz J."/>
            <person name="Salamov A."/>
            <person name="Fey P."/>
            <person name="Gaudet P."/>
            <person name="Anjard C."/>
            <person name="Babu M.M."/>
            <person name="Basu S."/>
            <person name="Bushmanova Y."/>
            <person name="van der Wel H."/>
            <person name="Katoh-Kurasawa M."/>
            <person name="Dinh C."/>
            <person name="Coutinho P.M."/>
            <person name="Saito T."/>
            <person name="Elias M."/>
            <person name="Schaap P."/>
            <person name="Kay R.R."/>
            <person name="Henrissat B."/>
            <person name="Eichinger L."/>
            <person name="Rivero F."/>
            <person name="Putnam N.H."/>
            <person name="West C.M."/>
            <person name="Loomis W.F."/>
            <person name="Chisholm R.L."/>
            <person name="Shaulsky G."/>
            <person name="Strassmann J.E."/>
            <person name="Queller D.C."/>
            <person name="Kuspa A."/>
            <person name="Grigoriev I.V."/>
        </authorList>
    </citation>
    <scope>NUCLEOTIDE SEQUENCE [LARGE SCALE GENOMIC DNA]</scope>
    <source>
        <strain evidence="10">QSDP1</strain>
    </source>
</reference>
<dbReference type="GO" id="GO:0006914">
    <property type="term" value="P:autophagy"/>
    <property type="evidence" value="ECO:0007669"/>
    <property type="project" value="EnsemblProtists"/>
</dbReference>
<comment type="subcellular location">
    <subcellularLocation>
        <location evidence="1">Membrane</location>
        <topology evidence="1">Multi-pass membrane protein</topology>
    </subcellularLocation>
</comment>
<dbReference type="AlphaFoldDB" id="F0ZW59"/>
<keyword evidence="5 8" id="KW-1133">Transmembrane helix</keyword>
<sequence>MTQVLFYGCLFITFSPILAFFFLVIAKNSQLVILTIGGSFFWLVSILLSAIWWYIIPPMREQWWFTIPFAVVFQEAIRYLFYRLYSWGFNDRPSLNQIKETQHQMSLDQMKKRKQVKTSYQNENYNNDNDNNNNNNNDDDTFSIDNKNDSDENDNDKSESKESDKAEVVINNRLETLSARPNHTLSATAIGVGNGTAYGFIMFGSILWESTGPGTMFSPACPTVNLFMLSSIITLCMTILHVVYNVLAFQGYRSRKYHLVVYVVIVHFLTSFLTLLNQPSKSCIGSVLPISLITIFSVCFCLYSLLKSDSITKTH</sequence>
<evidence type="ECO:0000256" key="4">
    <source>
        <dbReference type="ARBA" id="ARBA00022976"/>
    </source>
</evidence>
<feature type="transmembrane region" description="Helical" evidence="8">
    <location>
        <begin position="226"/>
        <end position="247"/>
    </location>
</feature>
<dbReference type="InParanoid" id="F0ZW59"/>
<evidence type="ECO:0000313" key="9">
    <source>
        <dbReference type="EMBL" id="EGC31825.1"/>
    </source>
</evidence>
<evidence type="ECO:0000313" key="10">
    <source>
        <dbReference type="Proteomes" id="UP000001064"/>
    </source>
</evidence>
<dbReference type="EMBL" id="GL871228">
    <property type="protein sequence ID" value="EGC31825.1"/>
    <property type="molecule type" value="Genomic_DNA"/>
</dbReference>
<dbReference type="RefSeq" id="XP_003291659.1">
    <property type="nucleotide sequence ID" value="XM_003291611.1"/>
</dbReference>
<keyword evidence="4" id="KW-0914">Notch signaling pathway</keyword>
<evidence type="ECO:0000256" key="3">
    <source>
        <dbReference type="ARBA" id="ARBA00022692"/>
    </source>
</evidence>
<dbReference type="GO" id="GO:0070765">
    <property type="term" value="C:gamma-secretase complex"/>
    <property type="evidence" value="ECO:0000318"/>
    <property type="project" value="GO_Central"/>
</dbReference>
<feature type="compositionally biased region" description="Basic and acidic residues" evidence="7">
    <location>
        <begin position="146"/>
        <end position="165"/>
    </location>
</feature>
<feature type="compositionally biased region" description="Low complexity" evidence="7">
    <location>
        <begin position="122"/>
        <end position="136"/>
    </location>
</feature>
<feature type="transmembrane region" description="Helical" evidence="8">
    <location>
        <begin position="259"/>
        <end position="278"/>
    </location>
</feature>
<evidence type="ECO:0008006" key="11">
    <source>
        <dbReference type="Google" id="ProtNLM"/>
    </source>
</evidence>
<gene>
    <name evidence="9" type="ORF">DICPUDRAFT_39331</name>
</gene>
<evidence type="ECO:0000256" key="6">
    <source>
        <dbReference type="ARBA" id="ARBA00023136"/>
    </source>
</evidence>
<proteinExistence type="inferred from homology"/>
<evidence type="ECO:0000256" key="1">
    <source>
        <dbReference type="ARBA" id="ARBA00004141"/>
    </source>
</evidence>
<feature type="transmembrane region" description="Helical" evidence="8">
    <location>
        <begin position="185"/>
        <end position="206"/>
    </location>
</feature>
<dbReference type="InterPro" id="IPR009294">
    <property type="entry name" value="Aph-1"/>
</dbReference>
<feature type="region of interest" description="Disordered" evidence="7">
    <location>
        <begin position="122"/>
        <end position="165"/>
    </location>
</feature>
<keyword evidence="6 8" id="KW-0472">Membrane</keyword>
<organism evidence="9 10">
    <name type="scientific">Dictyostelium purpureum</name>
    <name type="common">Slime mold</name>
    <dbReference type="NCBI Taxonomy" id="5786"/>
    <lineage>
        <taxon>Eukaryota</taxon>
        <taxon>Amoebozoa</taxon>
        <taxon>Evosea</taxon>
        <taxon>Eumycetozoa</taxon>
        <taxon>Dictyostelia</taxon>
        <taxon>Dictyosteliales</taxon>
        <taxon>Dictyosteliaceae</taxon>
        <taxon>Dictyostelium</taxon>
    </lineage>
</organism>
<dbReference type="GeneID" id="10507838"/>
<dbReference type="OrthoDB" id="16451at2759"/>
<comment type="similarity">
    <text evidence="2">Belongs to the APH-1 family.</text>
</comment>
<dbReference type="GO" id="GO:0044351">
    <property type="term" value="P:macropinocytosis"/>
    <property type="evidence" value="ECO:0007669"/>
    <property type="project" value="EnsemblProtists"/>
</dbReference>
<dbReference type="GO" id="GO:0016485">
    <property type="term" value="P:protein processing"/>
    <property type="evidence" value="ECO:0000318"/>
    <property type="project" value="GO_Central"/>
</dbReference>
<dbReference type="Proteomes" id="UP000001064">
    <property type="component" value="Unassembled WGS sequence"/>
</dbReference>
<feature type="transmembrane region" description="Helical" evidence="8">
    <location>
        <begin position="62"/>
        <end position="82"/>
    </location>
</feature>
<dbReference type="PANTHER" id="PTHR12889">
    <property type="entry name" value="GAMMA-SECRETASE SUBUNIT APH-1"/>
    <property type="match status" value="1"/>
</dbReference>
<evidence type="ECO:0000256" key="8">
    <source>
        <dbReference type="SAM" id="Phobius"/>
    </source>
</evidence>